<dbReference type="HOGENOM" id="CLU_1522822_0_0_7"/>
<organism evidence="1 2">
    <name type="scientific">Desulfobacter postgatei 2ac9</name>
    <dbReference type="NCBI Taxonomy" id="879212"/>
    <lineage>
        <taxon>Bacteria</taxon>
        <taxon>Pseudomonadati</taxon>
        <taxon>Thermodesulfobacteriota</taxon>
        <taxon>Desulfobacteria</taxon>
        <taxon>Desulfobacterales</taxon>
        <taxon>Desulfobacteraceae</taxon>
        <taxon>Desulfobacter</taxon>
    </lineage>
</organism>
<dbReference type="RefSeq" id="WP_004070427.1">
    <property type="nucleotide sequence ID" value="NZ_CM001488.1"/>
</dbReference>
<reference evidence="1 2" key="1">
    <citation type="submission" date="2011-09" db="EMBL/GenBank/DDBJ databases">
        <authorList>
            <consortium name="US DOE Joint Genome Institute (JGI-PGF)"/>
            <person name="Lucas S."/>
            <person name="Han J."/>
            <person name="Lapidus A."/>
            <person name="Cheng J.-F."/>
            <person name="Goodwin L."/>
            <person name="Pitluck S."/>
            <person name="Peters L."/>
            <person name="Land M.L."/>
            <person name="Hauser L."/>
            <person name="Orellana R."/>
            <person name="Lovley D."/>
            <person name="Woyke T.J."/>
        </authorList>
    </citation>
    <scope>NUCLEOTIDE SEQUENCE [LARGE SCALE GENOMIC DNA]</scope>
    <source>
        <strain evidence="1 2">2ac9</strain>
    </source>
</reference>
<dbReference type="Proteomes" id="UP000005778">
    <property type="component" value="Chromosome"/>
</dbReference>
<dbReference type="AlphaFoldDB" id="I5AXX1"/>
<dbReference type="eggNOG" id="COG3465">
    <property type="taxonomic scope" value="Bacteria"/>
</dbReference>
<dbReference type="EMBL" id="CM001488">
    <property type="protein sequence ID" value="EIM62084.1"/>
    <property type="molecule type" value="Genomic_DNA"/>
</dbReference>
<sequence length="169" mass="19425">MKKALLKHVLSLMKQKRIPLTKINIQKIVHFLKETGTPLTYKFEPYNYGPYSSELKVELGGLLLWEELSVNGNEYIINDTFKLDEDIDQGTVDSISDRLDAFKKAVNGDFSFDSMEITGTVIYCNQALKNVGILPNEQEVLKEFKNWKGQRYADERITRAYSQISPLLN</sequence>
<evidence type="ECO:0008006" key="3">
    <source>
        <dbReference type="Google" id="ProtNLM"/>
    </source>
</evidence>
<dbReference type="OrthoDB" id="5451477at2"/>
<proteinExistence type="predicted"/>
<protein>
    <recommendedName>
        <fullName evidence="3">Antitoxin SocA-like Panacea domain-containing protein</fullName>
    </recommendedName>
</protein>
<gene>
    <name evidence="1" type="ORF">DespoDRAFT_00031</name>
</gene>
<accession>I5AXX1</accession>
<evidence type="ECO:0000313" key="2">
    <source>
        <dbReference type="Proteomes" id="UP000005778"/>
    </source>
</evidence>
<reference evidence="1 2" key="2">
    <citation type="submission" date="2012-02" db="EMBL/GenBank/DDBJ databases">
        <title>Improved High-Quality Draft sequence of Desulfobacter postgatei 2ac9.</title>
        <authorList>
            <consortium name="US DOE Joint Genome Institute"/>
            <person name="Lucas S."/>
            <person name="Han J."/>
            <person name="Lapidus A."/>
            <person name="Cheng J.-F."/>
            <person name="Goodwin L."/>
            <person name="Pitluck S."/>
            <person name="Peters L."/>
            <person name="Ovchinnikova G."/>
            <person name="Held B."/>
            <person name="Detter J.C."/>
            <person name="Han C."/>
            <person name="Tapia R."/>
            <person name="Land M."/>
            <person name="Hauser L."/>
            <person name="Kyrpides N."/>
            <person name="Ivanova N."/>
            <person name="Pagani I."/>
            <person name="Orellana R."/>
            <person name="Lovley D."/>
            <person name="Woyke T."/>
        </authorList>
    </citation>
    <scope>NUCLEOTIDE SEQUENCE [LARGE SCALE GENOMIC DNA]</scope>
    <source>
        <strain evidence="1 2">2ac9</strain>
    </source>
</reference>
<keyword evidence="2" id="KW-1185">Reference proteome</keyword>
<evidence type="ECO:0000313" key="1">
    <source>
        <dbReference type="EMBL" id="EIM62084.1"/>
    </source>
</evidence>
<name>I5AXX1_9BACT</name>